<organism evidence="2 3">
    <name type="scientific">Sneathiella litorea</name>
    <dbReference type="NCBI Taxonomy" id="2606216"/>
    <lineage>
        <taxon>Bacteria</taxon>
        <taxon>Pseudomonadati</taxon>
        <taxon>Pseudomonadota</taxon>
        <taxon>Alphaproteobacteria</taxon>
        <taxon>Sneathiellales</taxon>
        <taxon>Sneathiellaceae</taxon>
        <taxon>Sneathiella</taxon>
    </lineage>
</organism>
<keyword evidence="3" id="KW-1185">Reference proteome</keyword>
<evidence type="ECO:0000313" key="2">
    <source>
        <dbReference type="EMBL" id="MZR31287.1"/>
    </source>
</evidence>
<dbReference type="SUPFAM" id="SSF46894">
    <property type="entry name" value="C-terminal effector domain of the bipartite response regulators"/>
    <property type="match status" value="1"/>
</dbReference>
<dbReference type="Gene3D" id="1.10.10.10">
    <property type="entry name" value="Winged helix-like DNA-binding domain superfamily/Winged helix DNA-binding domain"/>
    <property type="match status" value="1"/>
</dbReference>
<accession>A0A6L8WAV2</accession>
<gene>
    <name evidence="2" type="ORF">GQE98_11655</name>
</gene>
<dbReference type="InterPro" id="IPR036388">
    <property type="entry name" value="WH-like_DNA-bd_sf"/>
</dbReference>
<evidence type="ECO:0000313" key="3">
    <source>
        <dbReference type="Proteomes" id="UP000476030"/>
    </source>
</evidence>
<dbReference type="GO" id="GO:0006355">
    <property type="term" value="P:regulation of DNA-templated transcription"/>
    <property type="evidence" value="ECO:0007669"/>
    <property type="project" value="InterPro"/>
</dbReference>
<protein>
    <submittedName>
        <fullName evidence="2">Response regulator</fullName>
    </submittedName>
</protein>
<dbReference type="SMART" id="SM00421">
    <property type="entry name" value="HTH_LUXR"/>
    <property type="match status" value="1"/>
</dbReference>
<feature type="domain" description="HTH luxR-type" evidence="1">
    <location>
        <begin position="270"/>
        <end position="327"/>
    </location>
</feature>
<dbReference type="Gene3D" id="3.40.50.2300">
    <property type="match status" value="1"/>
</dbReference>
<sequence length="340" mass="36781">MDDISTAIVRFIGHKEEDAQQLGWLLSNAANAKFSFEHTACLDNFIKNSHAQQGQVIILDLTENSENRFEAVALLGEKIPQTPVVVLTGDDEKIGRNAIHAGAQDYLVKSQLTTESMSRSLLNAIQRHQGHQRSAETAPLLDSATAVLNRLPIGVILVNADTKILFFNGKAKRYLEQGDGLAISTDRVCRATLPSESRALAKLLSDTLSPADATKTEGDFAISLTRMESDYPLNVMVAPIGTGAAGKGAVLFVSDPSEPVELSVETICKLYNLTPAEGRLALGLTNGYKLDDLAAEWGVSMHTVRSQLRQIFRKTDTSRQSEVVKLILTGPAALQATSLL</sequence>
<dbReference type="GO" id="GO:0003677">
    <property type="term" value="F:DNA binding"/>
    <property type="evidence" value="ECO:0007669"/>
    <property type="project" value="InterPro"/>
</dbReference>
<dbReference type="AlphaFoldDB" id="A0A6L8WAV2"/>
<dbReference type="RefSeq" id="WP_161315805.1">
    <property type="nucleotide sequence ID" value="NZ_WTUW01000002.1"/>
</dbReference>
<dbReference type="EMBL" id="WTUW01000002">
    <property type="protein sequence ID" value="MZR31287.1"/>
    <property type="molecule type" value="Genomic_DNA"/>
</dbReference>
<proteinExistence type="predicted"/>
<name>A0A6L8WAV2_9PROT</name>
<dbReference type="InterPro" id="IPR016032">
    <property type="entry name" value="Sig_transdc_resp-reg_C-effctor"/>
</dbReference>
<reference evidence="2 3" key="1">
    <citation type="submission" date="2019-12" db="EMBL/GenBank/DDBJ databases">
        <title>Snethiella sp. nov. sp. isolated from sea sand.</title>
        <authorList>
            <person name="Kim J."/>
            <person name="Jeong S.E."/>
            <person name="Jung H.S."/>
            <person name="Jeon C.O."/>
        </authorList>
    </citation>
    <scope>NUCLEOTIDE SEQUENCE [LARGE SCALE GENOMIC DNA]</scope>
    <source>
        <strain evidence="2 3">DP05</strain>
    </source>
</reference>
<evidence type="ECO:0000259" key="1">
    <source>
        <dbReference type="SMART" id="SM00421"/>
    </source>
</evidence>
<dbReference type="InterPro" id="IPR011006">
    <property type="entry name" value="CheY-like_superfamily"/>
</dbReference>
<comment type="caution">
    <text evidence="2">The sequence shown here is derived from an EMBL/GenBank/DDBJ whole genome shotgun (WGS) entry which is preliminary data.</text>
</comment>
<dbReference type="SUPFAM" id="SSF52172">
    <property type="entry name" value="CheY-like"/>
    <property type="match status" value="1"/>
</dbReference>
<dbReference type="Proteomes" id="UP000476030">
    <property type="component" value="Unassembled WGS sequence"/>
</dbReference>
<dbReference type="InterPro" id="IPR000792">
    <property type="entry name" value="Tscrpt_reg_LuxR_C"/>
</dbReference>
<dbReference type="CDD" id="cd00156">
    <property type="entry name" value="REC"/>
    <property type="match status" value="1"/>
</dbReference>